<accession>A0AAQ3QNE3</accession>
<reference evidence="3 4" key="1">
    <citation type="submission" date="2023-10" db="EMBL/GenBank/DDBJ databases">
        <title>Chromosome-scale genome assembly provides insights into flower coloration mechanisms of Canna indica.</title>
        <authorList>
            <person name="Li C."/>
        </authorList>
    </citation>
    <scope>NUCLEOTIDE SEQUENCE [LARGE SCALE GENOMIC DNA]</scope>
    <source>
        <tissue evidence="3">Flower</tissue>
    </source>
</reference>
<evidence type="ECO:0000313" key="3">
    <source>
        <dbReference type="EMBL" id="WOL17654.1"/>
    </source>
</evidence>
<proteinExistence type="inferred from homology"/>
<sequence length="91" mass="9938">MKLLTTTLTLLLLLLLTSSYLESAMAGSAFCNAKCKVRCAKAGAKDRCLRYCGICCEECKCVPSGTYGRKDECPCYRDKVTKGGKKKPKCP</sequence>
<dbReference type="PANTHER" id="PTHR23201">
    <property type="entry name" value="EXTENSIN, PROLINE-RICH PROTEIN"/>
    <property type="match status" value="1"/>
</dbReference>
<gene>
    <name evidence="3" type="ORF">Cni_G26447</name>
</gene>
<keyword evidence="2" id="KW-0732">Signal</keyword>
<dbReference type="AlphaFoldDB" id="A0AAQ3QNE3"/>
<feature type="signal peptide" evidence="2">
    <location>
        <begin position="1"/>
        <end position="26"/>
    </location>
</feature>
<dbReference type="Proteomes" id="UP001327560">
    <property type="component" value="Chromosome 8"/>
</dbReference>
<keyword evidence="4" id="KW-1185">Reference proteome</keyword>
<protein>
    <submittedName>
        <fullName evidence="3">Peamaclein-like</fullName>
    </submittedName>
</protein>
<evidence type="ECO:0000313" key="4">
    <source>
        <dbReference type="Proteomes" id="UP001327560"/>
    </source>
</evidence>
<dbReference type="EMBL" id="CP136897">
    <property type="protein sequence ID" value="WOL17654.1"/>
    <property type="molecule type" value="Genomic_DNA"/>
</dbReference>
<evidence type="ECO:0000256" key="2">
    <source>
        <dbReference type="SAM" id="SignalP"/>
    </source>
</evidence>
<feature type="chain" id="PRO_5042846850" evidence="2">
    <location>
        <begin position="27"/>
        <end position="91"/>
    </location>
</feature>
<comment type="similarity">
    <text evidence="1">Belongs to the GASA family.</text>
</comment>
<name>A0AAQ3QNE3_9LILI</name>
<dbReference type="PANTHER" id="PTHR23201:SF135">
    <property type="entry name" value="(WILD MALAYSIAN BANANA) HYPOTHETICAL PROTEIN"/>
    <property type="match status" value="1"/>
</dbReference>
<dbReference type="Pfam" id="PF02704">
    <property type="entry name" value="GASA"/>
    <property type="match status" value="1"/>
</dbReference>
<organism evidence="3 4">
    <name type="scientific">Canna indica</name>
    <name type="common">Indian-shot</name>
    <dbReference type="NCBI Taxonomy" id="4628"/>
    <lineage>
        <taxon>Eukaryota</taxon>
        <taxon>Viridiplantae</taxon>
        <taxon>Streptophyta</taxon>
        <taxon>Embryophyta</taxon>
        <taxon>Tracheophyta</taxon>
        <taxon>Spermatophyta</taxon>
        <taxon>Magnoliopsida</taxon>
        <taxon>Liliopsida</taxon>
        <taxon>Zingiberales</taxon>
        <taxon>Cannaceae</taxon>
        <taxon>Canna</taxon>
    </lineage>
</organism>
<evidence type="ECO:0000256" key="1">
    <source>
        <dbReference type="ARBA" id="ARBA00010582"/>
    </source>
</evidence>
<dbReference type="InterPro" id="IPR003854">
    <property type="entry name" value="GASA"/>
</dbReference>